<sequence>MEVETNGQNVVNNITEKVEWTFAINTVEDNGIVGSTVQINTKRSIQDKHFKICYITILLAMKEDKEVCAAMKITNIDVLRKGKKKKVEKYCRVIRRTYDECPFKDTNENAVKNNWAFDNTEYLIDLLSELYGEGQLADYLSSPQWANLNLEKGTSRDSKKEGKKEKKGILKRIQRILSGMKGQFSKIFPCINCRVE</sequence>
<reference evidence="1" key="1">
    <citation type="submission" date="2018-11" db="EMBL/GenBank/DDBJ databases">
        <authorList>
            <person name="Alioto T."/>
            <person name="Alioto T."/>
        </authorList>
    </citation>
    <scope>NUCLEOTIDE SEQUENCE</scope>
</reference>
<accession>A0A8B6HTZ2</accession>
<dbReference type="AlphaFoldDB" id="A0A8B6HTZ2"/>
<evidence type="ECO:0000313" key="1">
    <source>
        <dbReference type="EMBL" id="VDI84119.1"/>
    </source>
</evidence>
<keyword evidence="2" id="KW-1185">Reference proteome</keyword>
<dbReference type="EMBL" id="UYJE01010541">
    <property type="protein sequence ID" value="VDI84119.1"/>
    <property type="molecule type" value="Genomic_DNA"/>
</dbReference>
<evidence type="ECO:0000313" key="2">
    <source>
        <dbReference type="Proteomes" id="UP000596742"/>
    </source>
</evidence>
<organism evidence="1 2">
    <name type="scientific">Mytilus galloprovincialis</name>
    <name type="common">Mediterranean mussel</name>
    <dbReference type="NCBI Taxonomy" id="29158"/>
    <lineage>
        <taxon>Eukaryota</taxon>
        <taxon>Metazoa</taxon>
        <taxon>Spiralia</taxon>
        <taxon>Lophotrochozoa</taxon>
        <taxon>Mollusca</taxon>
        <taxon>Bivalvia</taxon>
        <taxon>Autobranchia</taxon>
        <taxon>Pteriomorphia</taxon>
        <taxon>Mytilida</taxon>
        <taxon>Mytiloidea</taxon>
        <taxon>Mytilidae</taxon>
        <taxon>Mytilinae</taxon>
        <taxon>Mytilus</taxon>
    </lineage>
</organism>
<name>A0A8B6HTZ2_MYTGA</name>
<protein>
    <submittedName>
        <fullName evidence="1">Uncharacterized protein</fullName>
    </submittedName>
</protein>
<gene>
    <name evidence="1" type="ORF">MGAL_10B001879</name>
</gene>
<proteinExistence type="predicted"/>
<comment type="caution">
    <text evidence="1">The sequence shown here is derived from an EMBL/GenBank/DDBJ whole genome shotgun (WGS) entry which is preliminary data.</text>
</comment>
<dbReference type="Proteomes" id="UP000596742">
    <property type="component" value="Unassembled WGS sequence"/>
</dbReference>